<proteinExistence type="predicted"/>
<evidence type="ECO:0000259" key="2">
    <source>
        <dbReference type="SMART" id="SM00861"/>
    </source>
</evidence>
<keyword evidence="1" id="KW-0786">Thiamine pyrophosphate</keyword>
<dbReference type="Pfam" id="PF02779">
    <property type="entry name" value="Transket_pyr"/>
    <property type="match status" value="1"/>
</dbReference>
<dbReference type="AlphaFoldDB" id="A0A382QAJ0"/>
<dbReference type="InterPro" id="IPR005475">
    <property type="entry name" value="Transketolase-like_Pyr-bd"/>
</dbReference>
<dbReference type="Gene3D" id="3.40.50.970">
    <property type="match status" value="1"/>
</dbReference>
<reference evidence="3" key="1">
    <citation type="submission" date="2018-05" db="EMBL/GenBank/DDBJ databases">
        <authorList>
            <person name="Lanie J.A."/>
            <person name="Ng W.-L."/>
            <person name="Kazmierczak K.M."/>
            <person name="Andrzejewski T.M."/>
            <person name="Davidsen T.M."/>
            <person name="Wayne K.J."/>
            <person name="Tettelin H."/>
            <person name="Glass J.I."/>
            <person name="Rusch D."/>
            <person name="Podicherti R."/>
            <person name="Tsui H.-C.T."/>
            <person name="Winkler M.E."/>
        </authorList>
    </citation>
    <scope>NUCLEOTIDE SEQUENCE</scope>
</reference>
<evidence type="ECO:0000313" key="3">
    <source>
        <dbReference type="EMBL" id="SVC81241.1"/>
    </source>
</evidence>
<gene>
    <name evidence="3" type="ORF">METZ01_LOCUS334095</name>
</gene>
<dbReference type="EMBL" id="UINC01112353">
    <property type="protein sequence ID" value="SVC81241.1"/>
    <property type="molecule type" value="Genomic_DNA"/>
</dbReference>
<evidence type="ECO:0000256" key="1">
    <source>
        <dbReference type="ARBA" id="ARBA00023052"/>
    </source>
</evidence>
<feature type="domain" description="Transketolase-like pyrimidine-binding" evidence="2">
    <location>
        <begin position="1"/>
        <end position="162"/>
    </location>
</feature>
<dbReference type="SMART" id="SM00861">
    <property type="entry name" value="Transket_pyr"/>
    <property type="match status" value="1"/>
</dbReference>
<dbReference type="SUPFAM" id="SSF52518">
    <property type="entry name" value="Thiamin diphosphate-binding fold (THDP-binding)"/>
    <property type="match status" value="1"/>
</dbReference>
<organism evidence="3">
    <name type="scientific">marine metagenome</name>
    <dbReference type="NCBI Taxonomy" id="408172"/>
    <lineage>
        <taxon>unclassified sequences</taxon>
        <taxon>metagenomes</taxon>
        <taxon>ecological metagenomes</taxon>
    </lineage>
</organism>
<name>A0A382QAJ0_9ZZZZ</name>
<sequence>MDEDPSVILLGQGLWSPWYVGNSMTNLEKQFGYERVIDTPVSELAVTGAAIGASQCGYRPVVTHPRVDFALLAVDQIVNQAAKWNSMFGGEAPVPAVFRLIINRGGEQGAQHSQSLYSWFAHIPGLRVVVPATPQDAQDLLVAAIRSDDPVVYIDDRWLYDLESE</sequence>
<dbReference type="PANTHER" id="PTHR43257">
    <property type="entry name" value="PYRUVATE DEHYDROGENASE E1 COMPONENT BETA SUBUNIT"/>
    <property type="match status" value="1"/>
</dbReference>
<feature type="non-terminal residue" evidence="3">
    <location>
        <position position="165"/>
    </location>
</feature>
<accession>A0A382QAJ0</accession>
<dbReference type="PANTHER" id="PTHR43257:SF2">
    <property type="entry name" value="PYRUVATE DEHYDROGENASE E1 COMPONENT SUBUNIT BETA"/>
    <property type="match status" value="1"/>
</dbReference>
<protein>
    <recommendedName>
        <fullName evidence="2">Transketolase-like pyrimidine-binding domain-containing protein</fullName>
    </recommendedName>
</protein>
<dbReference type="InterPro" id="IPR029061">
    <property type="entry name" value="THDP-binding"/>
</dbReference>